<keyword evidence="6" id="KW-0808">Transferase</keyword>
<dbReference type="GO" id="GO:0046512">
    <property type="term" value="P:sphingosine biosynthetic process"/>
    <property type="evidence" value="ECO:0007669"/>
    <property type="project" value="TreeGrafter"/>
</dbReference>
<dbReference type="SUPFAM" id="SSF53383">
    <property type="entry name" value="PLP-dependent transferases"/>
    <property type="match status" value="1"/>
</dbReference>
<dbReference type="GO" id="GO:0005783">
    <property type="term" value="C:endoplasmic reticulum"/>
    <property type="evidence" value="ECO:0007669"/>
    <property type="project" value="TreeGrafter"/>
</dbReference>
<evidence type="ECO:0000256" key="10">
    <source>
        <dbReference type="ARBA" id="ARBA00023315"/>
    </source>
</evidence>
<keyword evidence="9" id="KW-0443">Lipid metabolism</keyword>
<dbReference type="GO" id="GO:0030170">
    <property type="term" value="F:pyridoxal phosphate binding"/>
    <property type="evidence" value="ECO:0007669"/>
    <property type="project" value="InterPro"/>
</dbReference>
<accession>A0A4Y9YN61</accession>
<dbReference type="GO" id="GO:0016020">
    <property type="term" value="C:membrane"/>
    <property type="evidence" value="ECO:0007669"/>
    <property type="project" value="GOC"/>
</dbReference>
<evidence type="ECO:0000256" key="3">
    <source>
        <dbReference type="ARBA" id="ARBA00004991"/>
    </source>
</evidence>
<dbReference type="EMBL" id="SEOQ01000433">
    <property type="protein sequence ID" value="TFY63087.1"/>
    <property type="molecule type" value="Genomic_DNA"/>
</dbReference>
<feature type="domain" description="Aminotransferase class I/classII large" evidence="12">
    <location>
        <begin position="155"/>
        <end position="545"/>
    </location>
</feature>
<evidence type="ECO:0000259" key="12">
    <source>
        <dbReference type="Pfam" id="PF00155"/>
    </source>
</evidence>
<dbReference type="GO" id="GO:0046513">
    <property type="term" value="P:ceramide biosynthetic process"/>
    <property type="evidence" value="ECO:0007669"/>
    <property type="project" value="TreeGrafter"/>
</dbReference>
<dbReference type="Pfam" id="PF00155">
    <property type="entry name" value="Aminotran_1_2"/>
    <property type="match status" value="1"/>
</dbReference>
<name>A0A4Y9YN61_9AGAM</name>
<keyword evidence="8" id="KW-0746">Sphingolipid metabolism</keyword>
<evidence type="ECO:0000313" key="13">
    <source>
        <dbReference type="EMBL" id="TFY63087.1"/>
    </source>
</evidence>
<evidence type="ECO:0000256" key="8">
    <source>
        <dbReference type="ARBA" id="ARBA00022919"/>
    </source>
</evidence>
<evidence type="ECO:0000256" key="5">
    <source>
        <dbReference type="ARBA" id="ARBA00013220"/>
    </source>
</evidence>
<dbReference type="InterPro" id="IPR015422">
    <property type="entry name" value="PyrdxlP-dep_Trfase_small"/>
</dbReference>
<dbReference type="STRING" id="205917.A0A4Y9YN61"/>
<keyword evidence="10" id="KW-0012">Acyltransferase</keyword>
<evidence type="ECO:0000256" key="4">
    <source>
        <dbReference type="ARBA" id="ARBA00008392"/>
    </source>
</evidence>
<evidence type="ECO:0000256" key="9">
    <source>
        <dbReference type="ARBA" id="ARBA00023098"/>
    </source>
</evidence>
<dbReference type="GO" id="GO:0004758">
    <property type="term" value="F:serine C-palmitoyltransferase activity"/>
    <property type="evidence" value="ECO:0007669"/>
    <property type="project" value="TreeGrafter"/>
</dbReference>
<comment type="pathway">
    <text evidence="3">Sphingolipid metabolism.</text>
</comment>
<protein>
    <recommendedName>
        <fullName evidence="5">serine C-palmitoyltransferase</fullName>
        <ecNumber evidence="5">2.3.1.50</ecNumber>
    </recommendedName>
</protein>
<proteinExistence type="inferred from homology"/>
<gene>
    <name evidence="13" type="ORF">EVG20_g6464</name>
</gene>
<dbReference type="InterPro" id="IPR050087">
    <property type="entry name" value="AON_synthase_class-II"/>
</dbReference>
<evidence type="ECO:0000256" key="1">
    <source>
        <dbReference type="ARBA" id="ARBA00001933"/>
    </source>
</evidence>
<comment type="cofactor">
    <cofactor evidence="1">
        <name>pyridoxal 5'-phosphate</name>
        <dbReference type="ChEBI" id="CHEBI:597326"/>
    </cofactor>
</comment>
<dbReference type="EC" id="2.3.1.50" evidence="5"/>
<organism evidence="13 14">
    <name type="scientific">Dentipellis fragilis</name>
    <dbReference type="NCBI Taxonomy" id="205917"/>
    <lineage>
        <taxon>Eukaryota</taxon>
        <taxon>Fungi</taxon>
        <taxon>Dikarya</taxon>
        <taxon>Basidiomycota</taxon>
        <taxon>Agaricomycotina</taxon>
        <taxon>Agaricomycetes</taxon>
        <taxon>Russulales</taxon>
        <taxon>Hericiaceae</taxon>
        <taxon>Dentipellis</taxon>
    </lineage>
</organism>
<evidence type="ECO:0000256" key="7">
    <source>
        <dbReference type="ARBA" id="ARBA00022898"/>
    </source>
</evidence>
<comment type="pathway">
    <text evidence="2">Lipid metabolism; sphingolipid metabolism.</text>
</comment>
<comment type="similarity">
    <text evidence="4">Belongs to the class-II pyridoxal-phosphate-dependent aminotransferase family.</text>
</comment>
<evidence type="ECO:0000256" key="6">
    <source>
        <dbReference type="ARBA" id="ARBA00022679"/>
    </source>
</evidence>
<sequence>MRALDDVEVALKRTLELLSDAVASSPAASFRPTTIITGNDGQHSLETTFYKIPGSHVIARYVKSSHRNDPGRTVLEIILILFAIRTLLQSRTRADSGGSHFIQFNEKEIDELVDEWTPEPLGQPLSEAEAAELASVPVITGPNGVKPRLAGVGKQVLNLASYNFTGLASNEAIKQRAIEALRKYGVGSCGPPQFYGTLDVHMDLERDIAEFLGTEAAILYSQAFATISSVIPAFSKRGDVIVADRGVNFAIQKGLQISRSTVRWFDHNDLNSLEAVLESVKKEQRKKRSPLTRRFIVTEGIFEKDGAMVDLPKLVELKEKYKYRLILDESISFGTVGRTGRGLTELYNVPACKVDMLVGSVANTLNASGGFCAGSRIVIDHQRINGSSFVFSASGPALLAVSASEGINVLRDTPSILSTLQENIQAVRSILTRVDCITVPSHPASPIIHFHVRPTSPHSLLPSAVPHSGKPSNPTSIQPRDPPVFDIELEERLLQEIVEEALAQGVWITRAKRLRGQEYVEARPSIRLAISAGLTKKECEKAANVVKAAA</sequence>
<dbReference type="PANTHER" id="PTHR13693:SF2">
    <property type="entry name" value="SERINE PALMITOYLTRANSFERASE 1"/>
    <property type="match status" value="1"/>
</dbReference>
<dbReference type="AlphaFoldDB" id="A0A4Y9YN61"/>
<feature type="region of interest" description="Disordered" evidence="11">
    <location>
        <begin position="459"/>
        <end position="482"/>
    </location>
</feature>
<dbReference type="OrthoDB" id="3168162at2759"/>
<comment type="caution">
    <text evidence="13">The sequence shown here is derived from an EMBL/GenBank/DDBJ whole genome shotgun (WGS) entry which is preliminary data.</text>
</comment>
<dbReference type="Gene3D" id="3.40.640.10">
    <property type="entry name" value="Type I PLP-dependent aspartate aminotransferase-like (Major domain)"/>
    <property type="match status" value="1"/>
</dbReference>
<keyword evidence="14" id="KW-1185">Reference proteome</keyword>
<dbReference type="Proteomes" id="UP000298327">
    <property type="component" value="Unassembled WGS sequence"/>
</dbReference>
<dbReference type="InterPro" id="IPR004839">
    <property type="entry name" value="Aminotransferase_I/II_large"/>
</dbReference>
<dbReference type="InterPro" id="IPR015421">
    <property type="entry name" value="PyrdxlP-dep_Trfase_major"/>
</dbReference>
<dbReference type="InterPro" id="IPR015424">
    <property type="entry name" value="PyrdxlP-dep_Trfase"/>
</dbReference>
<dbReference type="PANTHER" id="PTHR13693">
    <property type="entry name" value="CLASS II AMINOTRANSFERASE/8-AMINO-7-OXONONANOATE SYNTHASE"/>
    <property type="match status" value="1"/>
</dbReference>
<evidence type="ECO:0000313" key="14">
    <source>
        <dbReference type="Proteomes" id="UP000298327"/>
    </source>
</evidence>
<evidence type="ECO:0000256" key="11">
    <source>
        <dbReference type="SAM" id="MobiDB-lite"/>
    </source>
</evidence>
<reference evidence="13 14" key="1">
    <citation type="submission" date="2019-02" db="EMBL/GenBank/DDBJ databases">
        <title>Genome sequencing of the rare red list fungi Dentipellis fragilis.</title>
        <authorList>
            <person name="Buettner E."/>
            <person name="Kellner H."/>
        </authorList>
    </citation>
    <scope>NUCLEOTIDE SEQUENCE [LARGE SCALE GENOMIC DNA]</scope>
    <source>
        <strain evidence="13 14">DSM 105465</strain>
    </source>
</reference>
<evidence type="ECO:0000256" key="2">
    <source>
        <dbReference type="ARBA" id="ARBA00004760"/>
    </source>
</evidence>
<dbReference type="Gene3D" id="3.90.1150.10">
    <property type="entry name" value="Aspartate Aminotransferase, domain 1"/>
    <property type="match status" value="1"/>
</dbReference>
<keyword evidence="7" id="KW-0663">Pyridoxal phosphate</keyword>